<evidence type="ECO:0000256" key="5">
    <source>
        <dbReference type="ARBA" id="ARBA00024867"/>
    </source>
</evidence>
<dbReference type="CDD" id="cd18159">
    <property type="entry name" value="REC_OmpR_NsrR-like"/>
    <property type="match status" value="1"/>
</dbReference>
<feature type="domain" description="Response regulatory" evidence="8">
    <location>
        <begin position="3"/>
        <end position="116"/>
    </location>
</feature>
<dbReference type="Pfam" id="PF00486">
    <property type="entry name" value="Trans_reg_C"/>
    <property type="match status" value="1"/>
</dbReference>
<dbReference type="RefSeq" id="WP_249333299.1">
    <property type="nucleotide sequence ID" value="NZ_JACRSY010000022.1"/>
</dbReference>
<dbReference type="AlphaFoldDB" id="A0A926IE89"/>
<dbReference type="InterPro" id="IPR011006">
    <property type="entry name" value="CheY-like_superfamily"/>
</dbReference>
<evidence type="ECO:0000259" key="8">
    <source>
        <dbReference type="PROSITE" id="PS50110"/>
    </source>
</evidence>
<dbReference type="SUPFAM" id="SSF46894">
    <property type="entry name" value="C-terminal effector domain of the bipartite response regulators"/>
    <property type="match status" value="1"/>
</dbReference>
<dbReference type="PROSITE" id="PS50110">
    <property type="entry name" value="RESPONSE_REGULATORY"/>
    <property type="match status" value="1"/>
</dbReference>
<dbReference type="GO" id="GO:0000976">
    <property type="term" value="F:transcription cis-regulatory region binding"/>
    <property type="evidence" value="ECO:0007669"/>
    <property type="project" value="TreeGrafter"/>
</dbReference>
<dbReference type="PANTHER" id="PTHR48111">
    <property type="entry name" value="REGULATOR OF RPOS"/>
    <property type="match status" value="1"/>
</dbReference>
<evidence type="ECO:0000256" key="2">
    <source>
        <dbReference type="ARBA" id="ARBA00023015"/>
    </source>
</evidence>
<sequence>MFRVLIIEDDEIIAKAIEKQARAWGYEVLRIEDFKEVIPIFVQFKPHLVLLDISLPFYNGYHWCTEIRKVSKVPIMFISSSADNMNIVMAMNMGGDDFIAKPFDLNVLISKIQALLRRSYDFAGQSALLEHVGVILDKDNLSITYESRTVGLTKNEGKIMIVLMEQAGKCVSRDAIIKRLWESDHYIDDNTLTVNVTRLRKKLEEIGIVNFIVTQKGVGYRIR</sequence>
<dbReference type="InterPro" id="IPR001867">
    <property type="entry name" value="OmpR/PhoB-type_DNA-bd"/>
</dbReference>
<keyword evidence="6" id="KW-0597">Phosphoprotein</keyword>
<dbReference type="GO" id="GO:0000156">
    <property type="term" value="F:phosphorelay response regulator activity"/>
    <property type="evidence" value="ECO:0007669"/>
    <property type="project" value="TreeGrafter"/>
</dbReference>
<dbReference type="GO" id="GO:0006355">
    <property type="term" value="P:regulation of DNA-templated transcription"/>
    <property type="evidence" value="ECO:0007669"/>
    <property type="project" value="InterPro"/>
</dbReference>
<gene>
    <name evidence="10" type="ORF">H8718_13455</name>
</gene>
<dbReference type="InterPro" id="IPR001789">
    <property type="entry name" value="Sig_transdc_resp-reg_receiver"/>
</dbReference>
<proteinExistence type="predicted"/>
<organism evidence="10 11">
    <name type="scientific">Zhenhengia yiwuensis</name>
    <dbReference type="NCBI Taxonomy" id="2763666"/>
    <lineage>
        <taxon>Bacteria</taxon>
        <taxon>Bacillati</taxon>
        <taxon>Bacillota</taxon>
        <taxon>Clostridia</taxon>
        <taxon>Lachnospirales</taxon>
        <taxon>Lachnospiraceae</taxon>
        <taxon>Zhenhengia</taxon>
    </lineage>
</organism>
<name>A0A926IE89_9FIRM</name>
<keyword evidence="11" id="KW-1185">Reference proteome</keyword>
<dbReference type="PROSITE" id="PS51755">
    <property type="entry name" value="OMPR_PHOB"/>
    <property type="match status" value="1"/>
</dbReference>
<dbReference type="InterPro" id="IPR036388">
    <property type="entry name" value="WH-like_DNA-bd_sf"/>
</dbReference>
<dbReference type="SUPFAM" id="SSF52172">
    <property type="entry name" value="CheY-like"/>
    <property type="match status" value="1"/>
</dbReference>
<dbReference type="Proteomes" id="UP000655830">
    <property type="component" value="Unassembled WGS sequence"/>
</dbReference>
<evidence type="ECO:0000259" key="9">
    <source>
        <dbReference type="PROSITE" id="PS51755"/>
    </source>
</evidence>
<dbReference type="InterPro" id="IPR016032">
    <property type="entry name" value="Sig_transdc_resp-reg_C-effctor"/>
</dbReference>
<feature type="DNA-binding region" description="OmpR/PhoB-type" evidence="7">
    <location>
        <begin position="126"/>
        <end position="223"/>
    </location>
</feature>
<comment type="caution">
    <text evidence="10">The sequence shown here is derived from an EMBL/GenBank/DDBJ whole genome shotgun (WGS) entry which is preliminary data.</text>
</comment>
<evidence type="ECO:0000313" key="10">
    <source>
        <dbReference type="EMBL" id="MBC8580537.1"/>
    </source>
</evidence>
<evidence type="ECO:0000256" key="3">
    <source>
        <dbReference type="ARBA" id="ARBA00023125"/>
    </source>
</evidence>
<protein>
    <recommendedName>
        <fullName evidence="1">Stage 0 sporulation protein A homolog</fullName>
    </recommendedName>
</protein>
<evidence type="ECO:0000313" key="11">
    <source>
        <dbReference type="Proteomes" id="UP000655830"/>
    </source>
</evidence>
<reference evidence="10" key="1">
    <citation type="submission" date="2020-08" db="EMBL/GenBank/DDBJ databases">
        <title>Genome public.</title>
        <authorList>
            <person name="Liu C."/>
            <person name="Sun Q."/>
        </authorList>
    </citation>
    <scope>NUCLEOTIDE SEQUENCE</scope>
    <source>
        <strain evidence="10">NSJ-12</strain>
    </source>
</reference>
<dbReference type="InterPro" id="IPR039420">
    <property type="entry name" value="WalR-like"/>
</dbReference>
<dbReference type="Gene3D" id="3.40.50.2300">
    <property type="match status" value="1"/>
</dbReference>
<keyword evidence="2" id="KW-0805">Transcription regulation</keyword>
<comment type="function">
    <text evidence="5">May play the central regulatory role in sporulation. It may be an element of the effector pathway responsible for the activation of sporulation genes in response to nutritional stress. Spo0A may act in concert with spo0H (a sigma factor) to control the expression of some genes that are critical to the sporulation process.</text>
</comment>
<keyword evidence="4" id="KW-0804">Transcription</keyword>
<evidence type="ECO:0000256" key="7">
    <source>
        <dbReference type="PROSITE-ProRule" id="PRU01091"/>
    </source>
</evidence>
<dbReference type="SMART" id="SM00862">
    <property type="entry name" value="Trans_reg_C"/>
    <property type="match status" value="1"/>
</dbReference>
<evidence type="ECO:0000256" key="1">
    <source>
        <dbReference type="ARBA" id="ARBA00018672"/>
    </source>
</evidence>
<dbReference type="GO" id="GO:0005829">
    <property type="term" value="C:cytosol"/>
    <property type="evidence" value="ECO:0007669"/>
    <property type="project" value="TreeGrafter"/>
</dbReference>
<dbReference type="Pfam" id="PF00072">
    <property type="entry name" value="Response_reg"/>
    <property type="match status" value="1"/>
</dbReference>
<accession>A0A926IE89</accession>
<evidence type="ECO:0000256" key="4">
    <source>
        <dbReference type="ARBA" id="ARBA00023163"/>
    </source>
</evidence>
<dbReference type="Gene3D" id="1.10.10.10">
    <property type="entry name" value="Winged helix-like DNA-binding domain superfamily/Winged helix DNA-binding domain"/>
    <property type="match status" value="1"/>
</dbReference>
<keyword evidence="3 7" id="KW-0238">DNA-binding</keyword>
<dbReference type="GO" id="GO:0032993">
    <property type="term" value="C:protein-DNA complex"/>
    <property type="evidence" value="ECO:0007669"/>
    <property type="project" value="TreeGrafter"/>
</dbReference>
<feature type="domain" description="OmpR/PhoB-type" evidence="9">
    <location>
        <begin position="126"/>
        <end position="223"/>
    </location>
</feature>
<feature type="modified residue" description="4-aspartylphosphate" evidence="6">
    <location>
        <position position="52"/>
    </location>
</feature>
<dbReference type="CDD" id="cd00383">
    <property type="entry name" value="trans_reg_C"/>
    <property type="match status" value="1"/>
</dbReference>
<dbReference type="EMBL" id="JACRSY010000022">
    <property type="protein sequence ID" value="MBC8580537.1"/>
    <property type="molecule type" value="Genomic_DNA"/>
</dbReference>
<dbReference type="SMART" id="SM00448">
    <property type="entry name" value="REC"/>
    <property type="match status" value="1"/>
</dbReference>
<dbReference type="PANTHER" id="PTHR48111:SF43">
    <property type="entry name" value="STAGE 0 SPORULATION PROTEIN A HOMOLOG"/>
    <property type="match status" value="1"/>
</dbReference>
<evidence type="ECO:0000256" key="6">
    <source>
        <dbReference type="PROSITE-ProRule" id="PRU00169"/>
    </source>
</evidence>